<proteinExistence type="predicted"/>
<dbReference type="AlphaFoldDB" id="A0A0E9U5U2"/>
<reference evidence="2" key="1">
    <citation type="submission" date="2014-11" db="EMBL/GenBank/DDBJ databases">
        <authorList>
            <person name="Amaro Gonzalez C."/>
        </authorList>
    </citation>
    <scope>NUCLEOTIDE SEQUENCE</scope>
</reference>
<accession>A0A0E9U5U2</accession>
<evidence type="ECO:0000313" key="2">
    <source>
        <dbReference type="EMBL" id="JAH60530.1"/>
    </source>
</evidence>
<name>A0A0E9U5U2_ANGAN</name>
<evidence type="ECO:0000256" key="1">
    <source>
        <dbReference type="SAM" id="MobiDB-lite"/>
    </source>
</evidence>
<dbReference type="EMBL" id="GBXM01048047">
    <property type="protein sequence ID" value="JAH60530.1"/>
    <property type="molecule type" value="Transcribed_RNA"/>
</dbReference>
<organism evidence="2">
    <name type="scientific">Anguilla anguilla</name>
    <name type="common">European freshwater eel</name>
    <name type="synonym">Muraena anguilla</name>
    <dbReference type="NCBI Taxonomy" id="7936"/>
    <lineage>
        <taxon>Eukaryota</taxon>
        <taxon>Metazoa</taxon>
        <taxon>Chordata</taxon>
        <taxon>Craniata</taxon>
        <taxon>Vertebrata</taxon>
        <taxon>Euteleostomi</taxon>
        <taxon>Actinopterygii</taxon>
        <taxon>Neopterygii</taxon>
        <taxon>Teleostei</taxon>
        <taxon>Anguilliformes</taxon>
        <taxon>Anguillidae</taxon>
        <taxon>Anguilla</taxon>
    </lineage>
</organism>
<feature type="region of interest" description="Disordered" evidence="1">
    <location>
        <begin position="1"/>
        <end position="20"/>
    </location>
</feature>
<sequence>MANYKTEQQEISTTTKTSQC</sequence>
<reference evidence="2" key="2">
    <citation type="journal article" date="2015" name="Fish Shellfish Immunol.">
        <title>Early steps in the European eel (Anguilla anguilla)-Vibrio vulnificus interaction in the gills: Role of the RtxA13 toxin.</title>
        <authorList>
            <person name="Callol A."/>
            <person name="Pajuelo D."/>
            <person name="Ebbesson L."/>
            <person name="Teles M."/>
            <person name="MacKenzie S."/>
            <person name="Amaro C."/>
        </authorList>
    </citation>
    <scope>NUCLEOTIDE SEQUENCE</scope>
</reference>
<protein>
    <submittedName>
        <fullName evidence="2">Uncharacterized protein</fullName>
    </submittedName>
</protein>